<feature type="region of interest" description="Disordered" evidence="2">
    <location>
        <begin position="864"/>
        <end position="894"/>
    </location>
</feature>
<dbReference type="Proteomes" id="UP001652700">
    <property type="component" value="Unplaced"/>
</dbReference>
<evidence type="ECO:0000256" key="1">
    <source>
        <dbReference type="ARBA" id="ARBA00022468"/>
    </source>
</evidence>
<dbReference type="InterPro" id="IPR008936">
    <property type="entry name" value="Rho_GTPase_activation_prot"/>
</dbReference>
<dbReference type="CDD" id="cd00159">
    <property type="entry name" value="RhoGAP"/>
    <property type="match status" value="1"/>
</dbReference>
<feature type="compositionally biased region" description="Low complexity" evidence="2">
    <location>
        <begin position="111"/>
        <end position="123"/>
    </location>
</feature>
<feature type="compositionally biased region" description="Low complexity" evidence="2">
    <location>
        <begin position="877"/>
        <end position="894"/>
    </location>
</feature>
<reference evidence="4" key="1">
    <citation type="submission" date="2025-05" db="UniProtKB">
        <authorList>
            <consortium name="EnsemblMetazoa"/>
        </authorList>
    </citation>
    <scope>IDENTIFICATION</scope>
</reference>
<feature type="compositionally biased region" description="Basic and acidic residues" evidence="2">
    <location>
        <begin position="471"/>
        <end position="480"/>
    </location>
</feature>
<dbReference type="InterPro" id="IPR000198">
    <property type="entry name" value="RhoGAP_dom"/>
</dbReference>
<feature type="compositionally biased region" description="Basic and acidic residues" evidence="2">
    <location>
        <begin position="1107"/>
        <end position="1129"/>
    </location>
</feature>
<organism evidence="4 5">
    <name type="scientific">Diabrotica virgifera virgifera</name>
    <name type="common">western corn rootworm</name>
    <dbReference type="NCBI Taxonomy" id="50390"/>
    <lineage>
        <taxon>Eukaryota</taxon>
        <taxon>Metazoa</taxon>
        <taxon>Ecdysozoa</taxon>
        <taxon>Arthropoda</taxon>
        <taxon>Hexapoda</taxon>
        <taxon>Insecta</taxon>
        <taxon>Pterygota</taxon>
        <taxon>Neoptera</taxon>
        <taxon>Endopterygota</taxon>
        <taxon>Coleoptera</taxon>
        <taxon>Polyphaga</taxon>
        <taxon>Cucujiformia</taxon>
        <taxon>Chrysomeloidea</taxon>
        <taxon>Chrysomelidae</taxon>
        <taxon>Galerucinae</taxon>
        <taxon>Diabroticina</taxon>
        <taxon>Diabroticites</taxon>
        <taxon>Diabrotica</taxon>
    </lineage>
</organism>
<dbReference type="EnsemblMetazoa" id="XM_050657298.1">
    <property type="protein sequence ID" value="XP_050513255.1"/>
    <property type="gene ID" value="LOC114340927"/>
</dbReference>
<evidence type="ECO:0000256" key="2">
    <source>
        <dbReference type="SAM" id="MobiDB-lite"/>
    </source>
</evidence>
<feature type="region of interest" description="Disordered" evidence="2">
    <location>
        <begin position="106"/>
        <end position="128"/>
    </location>
</feature>
<feature type="compositionally biased region" description="Basic and acidic residues" evidence="2">
    <location>
        <begin position="864"/>
        <end position="876"/>
    </location>
</feature>
<dbReference type="InterPro" id="IPR050729">
    <property type="entry name" value="Rho-GAP"/>
</dbReference>
<feature type="domain" description="Rho-GAP" evidence="3">
    <location>
        <begin position="657"/>
        <end position="854"/>
    </location>
</feature>
<keyword evidence="5" id="KW-1185">Reference proteome</keyword>
<keyword evidence="1" id="KW-0343">GTPase activation</keyword>
<evidence type="ECO:0000313" key="4">
    <source>
        <dbReference type="EnsemblMetazoa" id="XP_050513255.1"/>
    </source>
</evidence>
<dbReference type="PANTHER" id="PTHR23176">
    <property type="entry name" value="RHO/RAC/CDC GTPASE-ACTIVATING PROTEIN"/>
    <property type="match status" value="1"/>
</dbReference>
<evidence type="ECO:0000259" key="3">
    <source>
        <dbReference type="PROSITE" id="PS50238"/>
    </source>
</evidence>
<dbReference type="PROSITE" id="PS50238">
    <property type="entry name" value="RHOGAP"/>
    <property type="match status" value="2"/>
</dbReference>
<name>A0ABM5KSU1_DIAVI</name>
<dbReference type="PANTHER" id="PTHR23176:SF129">
    <property type="entry name" value="RHO GTPASE ACTIVATING PROTEIN AT 16F, ISOFORM E-RELATED"/>
    <property type="match status" value="1"/>
</dbReference>
<feature type="region of interest" description="Disordered" evidence="2">
    <location>
        <begin position="471"/>
        <end position="493"/>
    </location>
</feature>
<dbReference type="RefSeq" id="XP_050513255.1">
    <property type="nucleotide sequence ID" value="XM_050657298.1"/>
</dbReference>
<feature type="region of interest" description="Disordered" evidence="2">
    <location>
        <begin position="1095"/>
        <end position="1129"/>
    </location>
</feature>
<dbReference type="Gene3D" id="1.10.555.10">
    <property type="entry name" value="Rho GTPase activation protein"/>
    <property type="match status" value="2"/>
</dbReference>
<accession>A0ABM5KSU1</accession>
<dbReference type="GeneID" id="114340927"/>
<dbReference type="SMART" id="SM00324">
    <property type="entry name" value="RhoGAP"/>
    <property type="match status" value="2"/>
</dbReference>
<evidence type="ECO:0000313" key="5">
    <source>
        <dbReference type="Proteomes" id="UP001652700"/>
    </source>
</evidence>
<proteinExistence type="predicted"/>
<feature type="region of interest" description="Disordered" evidence="2">
    <location>
        <begin position="1"/>
        <end position="20"/>
    </location>
</feature>
<protein>
    <recommendedName>
        <fullName evidence="3">Rho-GAP domain-containing protein</fullName>
    </recommendedName>
</protein>
<feature type="domain" description="Rho-GAP" evidence="3">
    <location>
        <begin position="893"/>
        <end position="1069"/>
    </location>
</feature>
<dbReference type="Pfam" id="PF00620">
    <property type="entry name" value="RhoGAP"/>
    <property type="match status" value="2"/>
</dbReference>
<dbReference type="SUPFAM" id="SSF48350">
    <property type="entry name" value="GTPase activation domain, GAP"/>
    <property type="match status" value="2"/>
</dbReference>
<sequence>MSVVMAAKRRESNLSSNKRSNRKNLFSTRSVWYADEDDDDFVDKFSIFPKFGLKKASSLDSLLVETEHKQKVKITKNMISSPLKMRKIVGEWADFKSKHLSSAPILEDSENSNSSCYSSASADSDSDSDVVNKNINLHEVSNITVDDVSTDISKQEDSINKGDVIDDVVDKKDTYNNNQDIKSPLQDFVLTVDEDINIRKKSDGETSIDKNRRKNIQAFDDIVNCDKNFHFLPTTNNLENDITEMVNTKETISNTNIIETCNDNKEENDVTEKVKTKEAMSNTDIIETCNDHKEENDITEKVDTRETISNTDIIKTGNDNKEESVFNNKILINQLNEKLASLNETIKKLEDPIPNEKDKRDQERLDIHVDKVKFYVGNSPDDIEVKDARPYFGSLNRNIKASFGIFSQDVTKGNRFDKNVNRELEFKDPKSKRKNRKKSKSNLLSMKGLSKSSDALASFRDNTDPEEVLRTLQSNKDEPLSRSVGPGPFPRTEDNLYCDGVQLRPPRTDGLRQSQTIGCDPRRFCNFDIKGCVKIQFSDGKEVKLKKSEYIQFAKNSISKCDNTRCEVLKPGVVLKGIKLINKKEVELRDTNNQTCLLLFDSSKDAKQFLESEKVSYFIDTEKSTITKTLLKLLGKRSSREVLEKKGIYQNEPIFGNTLRNIYSTEHVVPKFIVKTMELIERPDNITSLGLYRTSGNLATIQKIRLEVDKGNLDILEHYTKDPDVLTGSLKLFFRELKEPLLSCRTCDNLLGFIKTDMNYGKKDRDNIRTILTHIPEANSETLITLIRHLIKVVEFKEQNKMDAYNLAVCWGPTIIFATDTVVATKDIVTQSSEATQLFDALLNFYINNPEELELRKKKHDFDTNRNMIHRQDSKDSIQSSDSGHSSKNKSSSNVSLDSIDEVLRKTVELIETHLNSEGLYKKNGSPEKVNKIIKKMLKKKLGDLDKYKNDVYELTDALKKYLREGCDSLVTKETVEYVNKLCDNTQWLEHNTRQRVITVVSEIPKKDLLFLIRHITKLVKYESSHRVPRSEMLFIWSDVLNDQSRIIDSEPKMTNFLKIVIDVFDETKPDLIAPTKGMNNGLLKDLKNLQREKDRISKYDNVPDETDYHNREETIQEEKTDEIEHTKL</sequence>